<sequence length="1169" mass="132556">MKQTGVRRAARVVARPKAQTQSRVATDVPSYTVTYYTDEPPRSEQHYVETASPQRVPTSEVLTDSPDEAASVPFMDASEEDLAAAPAYETIPPSKDKADNGRRSVAHMNEFREKEAIFLQLLLSLHYSSQVLTPCSCGKDKRVRKVACRDCLQAELLCRQCWLNKHRTMPTHWAFVWNQDEHFFEKTDICRVMLDTSIGLGHSGERCPRAEPAQLFTLVNNNGIHATKISFCQCQHDGNGKRLPEKEQHELGSGKLLDHYQQLTKVGIFPGSVKDPQTGYTVRLLDYYRQERSQGKGSAYNFALVLRRLADPFLADAVPNIYANFLAITRFYEYLQMVIQSGHAVGVDVPLPGEIDRPYPNRPIGFLGSICVACPERGVNMPPILKSPTPSYLRHLTAVFLTLDGYFKQNLFFKRDDGSDVALTDGRMHFPLQVEYEEMVKNHVVAKEDTEVPCKAHIGSIRHQASAKYGHVKRSGVVASACDHSVAGSFVDMLKGEAFALGTYAQREHLRHNNSPPHAPESTTPTVFSYDSWCSFVVNMVKQAMDQFPEEKWLHTLLNEVEGQIPADHINGHGVDCQAVWQAVYFVCRAHFHGETAEVLWAFLNPLGSSTRQMTGGARHDIINFVIDAWNSGKIIRQAELSADERMEALRLFELHMAVVEDLSRQHAAEVAGWSRIPRGSSVYQHDKTKVLTIENVLDSMIAEERERIRCEDANRPKASLAQLIHDGIGIQRQQILLIALLKSHKEHLLQDTWDTITKLRDVVNAELKTFRERQVEVYPRLRLSGLDVDEPELTAIQLPSYRMKHRQRSVDAGGEDAALREAEIKLCCLQADNGILAVQGACLALSAVKKARELDYHGQNGVTHSQRNREKAELMRKYEMTMYNTARAALIDLGHMKQDAVEPYPPLNNEDTRCKETHLSRATGDSRLYDGTAWYLQSGEKISRAAMDSKSKSSAALASRLGPEESELDNDDRLMAGTQTLKRAGPTHQGRNAKRLKDLKDILPDNVDMESPSSSSEAEESDPEMAATTTRKKKQKSTKKKPDGWIWLQSMTRGQKLGDGKLKDYKEESDRVQWFRAEAEMYRWLEQYERKHAEGFRVIERFRRDSTVWAGLAERGRQWSLHKTCLGAHYDWVSSSSFDELITKIDGWRELVFKWMDDMNIHRVYKDF</sequence>
<proteinExistence type="predicted"/>
<dbReference type="AlphaFoldDB" id="A0AAD6X129"/>
<organism evidence="3 4">
    <name type="scientific">Mycena alexandri</name>
    <dbReference type="NCBI Taxonomy" id="1745969"/>
    <lineage>
        <taxon>Eukaryota</taxon>
        <taxon>Fungi</taxon>
        <taxon>Dikarya</taxon>
        <taxon>Basidiomycota</taxon>
        <taxon>Agaricomycotina</taxon>
        <taxon>Agaricomycetes</taxon>
        <taxon>Agaricomycetidae</taxon>
        <taxon>Agaricales</taxon>
        <taxon>Marasmiineae</taxon>
        <taxon>Mycenaceae</taxon>
        <taxon>Mycena</taxon>
    </lineage>
</organism>
<dbReference type="InterPro" id="IPR041457">
    <property type="entry name" value="CxC2_KDZ-assoc"/>
</dbReference>
<feature type="compositionally biased region" description="Polar residues" evidence="1">
    <location>
        <begin position="18"/>
        <end position="35"/>
    </location>
</feature>
<keyword evidence="4" id="KW-1185">Reference proteome</keyword>
<evidence type="ECO:0000256" key="1">
    <source>
        <dbReference type="SAM" id="MobiDB-lite"/>
    </source>
</evidence>
<feature type="compositionally biased region" description="Basic residues" evidence="1">
    <location>
        <begin position="1031"/>
        <end position="1040"/>
    </location>
</feature>
<feature type="domain" description="CxC2-like cysteine cluster KDZ transposase-associated" evidence="2">
    <location>
        <begin position="197"/>
        <end position="311"/>
    </location>
</feature>
<feature type="compositionally biased region" description="Polar residues" evidence="1">
    <location>
        <begin position="51"/>
        <end position="62"/>
    </location>
</feature>
<evidence type="ECO:0000259" key="2">
    <source>
        <dbReference type="Pfam" id="PF18803"/>
    </source>
</evidence>
<dbReference type="EMBL" id="JARJCM010000086">
    <property type="protein sequence ID" value="KAJ7030921.1"/>
    <property type="molecule type" value="Genomic_DNA"/>
</dbReference>
<dbReference type="InterPro" id="IPR040521">
    <property type="entry name" value="KDZ"/>
</dbReference>
<dbReference type="Proteomes" id="UP001218188">
    <property type="component" value="Unassembled WGS sequence"/>
</dbReference>
<evidence type="ECO:0000313" key="4">
    <source>
        <dbReference type="Proteomes" id="UP001218188"/>
    </source>
</evidence>
<comment type="caution">
    <text evidence="3">The sequence shown here is derived from an EMBL/GenBank/DDBJ whole genome shotgun (WGS) entry which is preliminary data.</text>
</comment>
<protein>
    <recommendedName>
        <fullName evidence="2">CxC2-like cysteine cluster KDZ transposase-associated domain-containing protein</fullName>
    </recommendedName>
</protein>
<name>A0AAD6X129_9AGAR</name>
<evidence type="ECO:0000313" key="3">
    <source>
        <dbReference type="EMBL" id="KAJ7030921.1"/>
    </source>
</evidence>
<accession>A0AAD6X129</accession>
<dbReference type="Pfam" id="PF18758">
    <property type="entry name" value="KDZ"/>
    <property type="match status" value="1"/>
</dbReference>
<dbReference type="Pfam" id="PF18803">
    <property type="entry name" value="CxC2"/>
    <property type="match status" value="1"/>
</dbReference>
<feature type="region of interest" description="Disordered" evidence="1">
    <location>
        <begin position="981"/>
        <end position="1045"/>
    </location>
</feature>
<gene>
    <name evidence="3" type="ORF">C8F04DRAFT_1263410</name>
</gene>
<feature type="region of interest" description="Disordered" evidence="1">
    <location>
        <begin position="1"/>
        <end position="63"/>
    </location>
</feature>
<reference evidence="3" key="1">
    <citation type="submission" date="2023-03" db="EMBL/GenBank/DDBJ databases">
        <title>Massive genome expansion in bonnet fungi (Mycena s.s.) driven by repeated elements and novel gene families across ecological guilds.</title>
        <authorList>
            <consortium name="Lawrence Berkeley National Laboratory"/>
            <person name="Harder C.B."/>
            <person name="Miyauchi S."/>
            <person name="Viragh M."/>
            <person name="Kuo A."/>
            <person name="Thoen E."/>
            <person name="Andreopoulos B."/>
            <person name="Lu D."/>
            <person name="Skrede I."/>
            <person name="Drula E."/>
            <person name="Henrissat B."/>
            <person name="Morin E."/>
            <person name="Kohler A."/>
            <person name="Barry K."/>
            <person name="LaButti K."/>
            <person name="Morin E."/>
            <person name="Salamov A."/>
            <person name="Lipzen A."/>
            <person name="Mereny Z."/>
            <person name="Hegedus B."/>
            <person name="Baldrian P."/>
            <person name="Stursova M."/>
            <person name="Weitz H."/>
            <person name="Taylor A."/>
            <person name="Grigoriev I.V."/>
            <person name="Nagy L.G."/>
            <person name="Martin F."/>
            <person name="Kauserud H."/>
        </authorList>
    </citation>
    <scope>NUCLEOTIDE SEQUENCE</scope>
    <source>
        <strain evidence="3">CBHHK200</strain>
    </source>
</reference>